<dbReference type="Gene3D" id="2.170.220.10">
    <property type="match status" value="1"/>
</dbReference>
<dbReference type="InterPro" id="IPR002300">
    <property type="entry name" value="aa-tRNA-synth_Ia"/>
</dbReference>
<dbReference type="InterPro" id="IPR014729">
    <property type="entry name" value="Rossmann-like_a/b/a_fold"/>
</dbReference>
<comment type="caution">
    <text evidence="15">The sequence shown here is derived from an EMBL/GenBank/DDBJ whole genome shotgun (WGS) entry which is preliminary data.</text>
</comment>
<keyword evidence="8 11" id="KW-0030">Aminoacyl-tRNA synthetase</keyword>
<dbReference type="EMBL" id="PEWY01000095">
    <property type="protein sequence ID" value="PIU36954.1"/>
    <property type="molecule type" value="Genomic_DNA"/>
</dbReference>
<feature type="domain" description="Methionyl/Valyl/Leucyl/Isoleucyl-tRNA synthetase anticodon-binding" evidence="14">
    <location>
        <begin position="644"/>
        <end position="733"/>
    </location>
</feature>
<keyword evidence="4 11" id="KW-0547">Nucleotide-binding</keyword>
<dbReference type="InterPro" id="IPR013155">
    <property type="entry name" value="M/V/L/I-tRNA-synth_anticd-bd"/>
</dbReference>
<dbReference type="SUPFAM" id="SSF47323">
    <property type="entry name" value="Anticodon-binding domain of a subclass of class I aminoacyl-tRNA synthetases"/>
    <property type="match status" value="1"/>
</dbReference>
<dbReference type="Proteomes" id="UP000230184">
    <property type="component" value="Unassembled WGS sequence"/>
</dbReference>
<dbReference type="Pfam" id="PF08264">
    <property type="entry name" value="Anticodon_1"/>
    <property type="match status" value="1"/>
</dbReference>
<evidence type="ECO:0000256" key="7">
    <source>
        <dbReference type="ARBA" id="ARBA00023054"/>
    </source>
</evidence>
<sequence>MNNIMDSKYQPQLVEEKIYKEWEEKELFKAKVNNPPAGGKKPFSIILPPPNANANLHLGHAMYTYEDIMIRYKKLSGFETFWLPGADHAGFETQFVYEKHLKKEGKSRFDFDRETLYKNIMEFVISNRSNMENQLKRLGFALDWSKKKFTIDEDIVQTVYKTFKKLSDEGLVYREKRMVNYCTFCGTSFSDLEVVHKEKVASLFYIKYLLAPASQTAKIKFITVATTRPETLLGDTGIAVNPKDKKYKDLIGKTVIVPIINRQVKIVADESVDPKFGTGAVKVTPAHDFTDFETGRRHKLEVIQIIDFDGKLNRNADSYQGLYAIETRKKIVEDLKNAGLIVKIKEDYVHSVGTCYKCSRVLEPLPKEQWFVKIRPLADKAKKLVESDEIKIVPKKFKKILLWWLTNFRDWNISRQIVWGIRIPAYKCQKLETRNSKLEINSNNKNSKFNKIKNKWFVSVEKPKKCQICGNCKFEQDTDTFDTWFSSAQWPFATLLAQDENSDFFDYFYPTSVMETGYDILPWWVARMIMVGVFATGKKPFKTIFLHGMVRDKNGQKMSKSKGNVVNPLEMVDKYGADALRSALIFGTKEGGDISFSEEKVIGMRNFVNKVWNMGRFLELNSKFEIRNPKQIINSKSKILNELEKEYKKEKKQYLKFMDSYQFSKALGLVYEFIWHRFADFYIEQLKDEIINGNIEALEVLKEVYLENLKMLHPFIPFVTEEIWKVFEKESILKSSL</sequence>
<evidence type="ECO:0000256" key="10">
    <source>
        <dbReference type="NCBIfam" id="TIGR00422"/>
    </source>
</evidence>
<dbReference type="CDD" id="cd07962">
    <property type="entry name" value="Anticodon_Ia_Val"/>
    <property type="match status" value="1"/>
</dbReference>
<protein>
    <recommendedName>
        <fullName evidence="1 10">Valine--tRNA ligase</fullName>
        <ecNumber evidence="1 10">6.1.1.9</ecNumber>
    </recommendedName>
</protein>
<dbReference type="GO" id="GO:0005524">
    <property type="term" value="F:ATP binding"/>
    <property type="evidence" value="ECO:0007669"/>
    <property type="project" value="UniProtKB-KW"/>
</dbReference>
<dbReference type="PRINTS" id="PR00986">
    <property type="entry name" value="TRNASYNTHVAL"/>
</dbReference>
<evidence type="ECO:0000313" key="15">
    <source>
        <dbReference type="EMBL" id="PIU36954.1"/>
    </source>
</evidence>
<organism evidence="15 16">
    <name type="scientific">Candidatus Roizmanbacteria bacterium CG07_land_8_20_14_0_80_34_15</name>
    <dbReference type="NCBI Taxonomy" id="1974849"/>
    <lineage>
        <taxon>Bacteria</taxon>
        <taxon>Candidatus Roizmaniibacteriota</taxon>
    </lineage>
</organism>
<dbReference type="InterPro" id="IPR033705">
    <property type="entry name" value="Anticodon_Ia_Val"/>
</dbReference>
<evidence type="ECO:0000259" key="13">
    <source>
        <dbReference type="Pfam" id="PF00133"/>
    </source>
</evidence>
<dbReference type="Gene3D" id="3.40.50.620">
    <property type="entry name" value="HUPs"/>
    <property type="match status" value="2"/>
</dbReference>
<dbReference type="GO" id="GO:0006438">
    <property type="term" value="P:valyl-tRNA aminoacylation"/>
    <property type="evidence" value="ECO:0007669"/>
    <property type="project" value="UniProtKB-UniRule"/>
</dbReference>
<evidence type="ECO:0000256" key="9">
    <source>
        <dbReference type="ARBA" id="ARBA00047552"/>
    </source>
</evidence>
<evidence type="ECO:0000256" key="4">
    <source>
        <dbReference type="ARBA" id="ARBA00022741"/>
    </source>
</evidence>
<evidence type="ECO:0000256" key="8">
    <source>
        <dbReference type="ARBA" id="ARBA00023146"/>
    </source>
</evidence>
<dbReference type="GO" id="GO:0004832">
    <property type="term" value="F:valine-tRNA ligase activity"/>
    <property type="evidence" value="ECO:0007669"/>
    <property type="project" value="UniProtKB-UniRule"/>
</dbReference>
<dbReference type="NCBIfam" id="TIGR00422">
    <property type="entry name" value="valS"/>
    <property type="match status" value="1"/>
</dbReference>
<keyword evidence="3 11" id="KW-0436">Ligase</keyword>
<evidence type="ECO:0000313" key="16">
    <source>
        <dbReference type="Proteomes" id="UP000230184"/>
    </source>
</evidence>
<dbReference type="PANTHER" id="PTHR11946">
    <property type="entry name" value="VALYL-TRNA SYNTHETASES"/>
    <property type="match status" value="1"/>
</dbReference>
<evidence type="ECO:0000259" key="14">
    <source>
        <dbReference type="Pfam" id="PF08264"/>
    </source>
</evidence>
<keyword evidence="5 11" id="KW-0067">ATP-binding</keyword>
<accession>A0A2M6YTV8</accession>
<evidence type="ECO:0000256" key="1">
    <source>
        <dbReference type="ARBA" id="ARBA00013169"/>
    </source>
</evidence>
<dbReference type="EC" id="6.1.1.9" evidence="1 10"/>
<comment type="catalytic activity">
    <reaction evidence="9">
        <text>tRNA(Val) + L-valine + ATP = L-valyl-tRNA(Val) + AMP + diphosphate</text>
        <dbReference type="Rhea" id="RHEA:10704"/>
        <dbReference type="Rhea" id="RHEA-COMP:9672"/>
        <dbReference type="Rhea" id="RHEA-COMP:9708"/>
        <dbReference type="ChEBI" id="CHEBI:30616"/>
        <dbReference type="ChEBI" id="CHEBI:33019"/>
        <dbReference type="ChEBI" id="CHEBI:57762"/>
        <dbReference type="ChEBI" id="CHEBI:78442"/>
        <dbReference type="ChEBI" id="CHEBI:78537"/>
        <dbReference type="ChEBI" id="CHEBI:456215"/>
        <dbReference type="EC" id="6.1.1.9"/>
    </reaction>
</comment>
<dbReference type="FunFam" id="3.90.740.10:FF:000010">
    <property type="entry name" value="Valine--tRNA ligase"/>
    <property type="match status" value="1"/>
</dbReference>
<dbReference type="InterPro" id="IPR001412">
    <property type="entry name" value="aa-tRNA-synth_I_CS"/>
</dbReference>
<name>A0A2M6YTV8_9BACT</name>
<dbReference type="PANTHER" id="PTHR11946:SF93">
    <property type="entry name" value="VALINE--TRNA LIGASE, CHLOROPLASTIC_MITOCHONDRIAL 2"/>
    <property type="match status" value="1"/>
</dbReference>
<dbReference type="InterPro" id="IPR009080">
    <property type="entry name" value="tRNAsynth_Ia_anticodon-bd"/>
</dbReference>
<comment type="similarity">
    <text evidence="11">Belongs to the class-I aminoacyl-tRNA synthetase family.</text>
</comment>
<dbReference type="PROSITE" id="PS00178">
    <property type="entry name" value="AA_TRNA_LIGASE_I"/>
    <property type="match status" value="1"/>
</dbReference>
<dbReference type="GO" id="GO:0002161">
    <property type="term" value="F:aminoacyl-tRNA deacylase activity"/>
    <property type="evidence" value="ECO:0007669"/>
    <property type="project" value="InterPro"/>
</dbReference>
<proteinExistence type="inferred from homology"/>
<evidence type="ECO:0000256" key="11">
    <source>
        <dbReference type="RuleBase" id="RU363035"/>
    </source>
</evidence>
<dbReference type="AlphaFoldDB" id="A0A2M6YTV8"/>
<dbReference type="NCBIfam" id="NF004349">
    <property type="entry name" value="PRK05729.1"/>
    <property type="match status" value="1"/>
</dbReference>
<evidence type="ECO:0000256" key="2">
    <source>
        <dbReference type="ARBA" id="ARBA00022490"/>
    </source>
</evidence>
<reference evidence="16" key="1">
    <citation type="submission" date="2017-09" db="EMBL/GenBank/DDBJ databases">
        <title>Depth-based differentiation of microbial function through sediment-hosted aquifers and enrichment of novel symbionts in the deep terrestrial subsurface.</title>
        <authorList>
            <person name="Probst A.J."/>
            <person name="Ladd B."/>
            <person name="Jarett J.K."/>
            <person name="Geller-Mcgrath D.E."/>
            <person name="Sieber C.M.K."/>
            <person name="Emerson J.B."/>
            <person name="Anantharaman K."/>
            <person name="Thomas B.C."/>
            <person name="Malmstrom R."/>
            <person name="Stieglmeier M."/>
            <person name="Klingl A."/>
            <person name="Woyke T."/>
            <person name="Ryan C.M."/>
            <person name="Banfield J.F."/>
        </authorList>
    </citation>
    <scope>NUCLEOTIDE SEQUENCE [LARGE SCALE GENOMIC DNA]</scope>
</reference>
<keyword evidence="6 11" id="KW-0648">Protein biosynthesis</keyword>
<dbReference type="Gene3D" id="3.90.740.10">
    <property type="entry name" value="Valyl/Leucyl/Isoleucyl-tRNA synthetase, editing domain"/>
    <property type="match status" value="1"/>
</dbReference>
<evidence type="ECO:0000256" key="3">
    <source>
        <dbReference type="ARBA" id="ARBA00022598"/>
    </source>
</evidence>
<dbReference type="InterPro" id="IPR009008">
    <property type="entry name" value="Val/Leu/Ile-tRNA-synth_edit"/>
</dbReference>
<feature type="coiled-coil region" evidence="12">
    <location>
        <begin position="633"/>
        <end position="660"/>
    </location>
</feature>
<keyword evidence="2" id="KW-0963">Cytoplasm</keyword>
<gene>
    <name evidence="15" type="ORF">COT02_03345</name>
</gene>
<evidence type="ECO:0000256" key="5">
    <source>
        <dbReference type="ARBA" id="ARBA00022840"/>
    </source>
</evidence>
<keyword evidence="7 12" id="KW-0175">Coiled coil</keyword>
<evidence type="ECO:0000256" key="6">
    <source>
        <dbReference type="ARBA" id="ARBA00022917"/>
    </source>
</evidence>
<dbReference type="GO" id="GO:0005829">
    <property type="term" value="C:cytosol"/>
    <property type="evidence" value="ECO:0007669"/>
    <property type="project" value="TreeGrafter"/>
</dbReference>
<evidence type="ECO:0000256" key="12">
    <source>
        <dbReference type="SAM" id="Coils"/>
    </source>
</evidence>
<dbReference type="Gene3D" id="1.10.730.10">
    <property type="entry name" value="Isoleucyl-tRNA Synthetase, Domain 1"/>
    <property type="match status" value="1"/>
</dbReference>
<dbReference type="SUPFAM" id="SSF50677">
    <property type="entry name" value="ValRS/IleRS/LeuRS editing domain"/>
    <property type="match status" value="1"/>
</dbReference>
<feature type="domain" description="Aminoacyl-tRNA synthetase class Ia" evidence="13">
    <location>
        <begin position="17"/>
        <end position="597"/>
    </location>
</feature>
<dbReference type="InterPro" id="IPR002303">
    <property type="entry name" value="Valyl-tRNA_ligase"/>
</dbReference>
<dbReference type="SUPFAM" id="SSF52374">
    <property type="entry name" value="Nucleotidylyl transferase"/>
    <property type="match status" value="1"/>
</dbReference>
<dbReference type="Pfam" id="PF00133">
    <property type="entry name" value="tRNA-synt_1"/>
    <property type="match status" value="1"/>
</dbReference>